<dbReference type="InterPro" id="IPR019089">
    <property type="entry name" value="Cas_GSU0054"/>
</dbReference>
<dbReference type="PATRIC" id="fig|1048834.4.peg.2802"/>
<reference evidence="2" key="2">
    <citation type="submission" date="2011-06" db="EMBL/GenBank/DDBJ databases">
        <title>The complete genome sequence of Alicyclobacillus acidocaldarius sp. Tc-4-1.</title>
        <authorList>
            <person name="Chen Y."/>
            <person name="He Y."/>
            <person name="Dong Z."/>
            <person name="Hu S."/>
        </authorList>
    </citation>
    <scope>NUCLEOTIDE SEQUENCE [LARGE SCALE GENOMIC DNA]</scope>
    <source>
        <strain evidence="2">Tc-4-1</strain>
    </source>
</reference>
<name>F8IKS2_ALIAT</name>
<proteinExistence type="predicted"/>
<dbReference type="KEGG" id="aad:TC41_2949"/>
<reference evidence="1 2" key="1">
    <citation type="journal article" date="2011" name="J. Bacteriol.">
        <title>Complete Genome Sequence of Alicyclobacillus acidocaldarius Strain Tc-4-1.</title>
        <authorList>
            <person name="Chen Y."/>
            <person name="He Y."/>
            <person name="Zhang B."/>
            <person name="Yang J."/>
            <person name="Li W."/>
            <person name="Dong Z."/>
            <person name="Hu S."/>
        </authorList>
    </citation>
    <scope>NUCLEOTIDE SEQUENCE [LARGE SCALE GENOMIC DNA]</scope>
    <source>
        <strain evidence="1 2">Tc-4-1</strain>
    </source>
</reference>
<evidence type="ECO:0000313" key="2">
    <source>
        <dbReference type="Proteomes" id="UP000000292"/>
    </source>
</evidence>
<dbReference type="STRING" id="1048834.TC41_2949"/>
<evidence type="ECO:0000313" key="1">
    <source>
        <dbReference type="EMBL" id="AEJ44838.1"/>
    </source>
</evidence>
<dbReference type="RefSeq" id="WP_014465659.1">
    <property type="nucleotide sequence ID" value="NC_017167.1"/>
</dbReference>
<dbReference type="eggNOG" id="ENOG502ZAU8">
    <property type="taxonomic scope" value="Bacteria"/>
</dbReference>
<sequence length="527" mass="59307">MVGIEFRFVAGKFHATPWGRHVNEADVEWPPSPWRILRALIGVYYRYSASARYGEAALRQLVEALASEKPMYSLPDAVHTHTKHYMPVAGGRTTLVHDAFLRVEPDAPLGVYWPKVELAEEADALLRHLAPIIPYLGRAESWVEASVAERLPDAFDAVPVEADEAEQMLERAEGELVDLLAPVAPSDWPRLRARWAVGSRKSSLAAAETLFEALLLGTDVLEAERLNLPLGAEHVTYVRRKLDLRHPAPSPRISALRPASNVARFRLVSPVPTRIIHALDVGEAMHAALVGIAAKRGDVPPSLTGKDPENPKEPLREGHRHVFILPTDEDLDGYLDHVLVYQGDPFSDGLVDVLESLRYLYTPDWWPGRPRRWQLYLEGLWRTPPYAERPAEGRSLDVPDGYLRPSRVFTSVTPYLHPWHWKKRGAKFGPADQIREELRRRGLPEPVSVEELGHIRLGGLSYDARKFRKLRYGARQEIPARKGGLWRIEFADPVFGPIALGVNCHFGMGLFYAGEVAHMPLQTVLER</sequence>
<accession>F8IKS2</accession>
<protein>
    <recommendedName>
        <fullName evidence="3">CRISPR-associated protein, GSU0054</fullName>
    </recommendedName>
</protein>
<dbReference type="NCBIfam" id="TIGR02165">
    <property type="entry name" value="cas5_6_GSU0054"/>
    <property type="match status" value="1"/>
</dbReference>
<evidence type="ECO:0008006" key="3">
    <source>
        <dbReference type="Google" id="ProtNLM"/>
    </source>
</evidence>
<dbReference type="AlphaFoldDB" id="F8IKS2"/>
<dbReference type="HOGENOM" id="CLU_570773_0_0_9"/>
<dbReference type="Proteomes" id="UP000000292">
    <property type="component" value="Chromosome"/>
</dbReference>
<organism evidence="1 2">
    <name type="scientific">Alicyclobacillus acidocaldarius (strain Tc-4-1)</name>
    <name type="common">Bacillus acidocaldarius</name>
    <dbReference type="NCBI Taxonomy" id="1048834"/>
    <lineage>
        <taxon>Bacteria</taxon>
        <taxon>Bacillati</taxon>
        <taxon>Bacillota</taxon>
        <taxon>Bacilli</taxon>
        <taxon>Bacillales</taxon>
        <taxon>Alicyclobacillaceae</taxon>
        <taxon>Alicyclobacillus</taxon>
    </lineage>
</organism>
<dbReference type="EMBL" id="CP002902">
    <property type="protein sequence ID" value="AEJ44838.1"/>
    <property type="molecule type" value="Genomic_DNA"/>
</dbReference>
<gene>
    <name evidence="1" type="ordered locus">TC41_2949</name>
</gene>